<evidence type="ECO:0000313" key="4">
    <source>
        <dbReference type="EMBL" id="GAA5165633.1"/>
    </source>
</evidence>
<dbReference type="PANTHER" id="PTHR30344:SF1">
    <property type="entry name" value="6-PHOSPHOGLUCONOLACTONASE"/>
    <property type="match status" value="1"/>
</dbReference>
<dbReference type="RefSeq" id="WP_345532945.1">
    <property type="nucleotide sequence ID" value="NZ_BAABLD010000008.1"/>
</dbReference>
<dbReference type="InterPro" id="IPR011048">
    <property type="entry name" value="Haem_d1_sf"/>
</dbReference>
<reference evidence="5" key="1">
    <citation type="journal article" date="2019" name="Int. J. Syst. Evol. Microbiol.">
        <title>The Global Catalogue of Microorganisms (GCM) 10K type strain sequencing project: providing services to taxonomists for standard genome sequencing and annotation.</title>
        <authorList>
            <consortium name="The Broad Institute Genomics Platform"/>
            <consortium name="The Broad Institute Genome Sequencing Center for Infectious Disease"/>
            <person name="Wu L."/>
            <person name="Ma J."/>
        </authorList>
    </citation>
    <scope>NUCLEOTIDE SEQUENCE [LARGE SCALE GENOMIC DNA]</scope>
    <source>
        <strain evidence="5">JCM 18715</strain>
    </source>
</reference>
<dbReference type="PANTHER" id="PTHR30344">
    <property type="entry name" value="6-PHOSPHOGLUCONOLACTONASE-RELATED"/>
    <property type="match status" value="1"/>
</dbReference>
<dbReference type="EMBL" id="BAABLD010000008">
    <property type="protein sequence ID" value="GAA5165633.1"/>
    <property type="molecule type" value="Genomic_DNA"/>
</dbReference>
<feature type="signal peptide" evidence="3">
    <location>
        <begin position="1"/>
        <end position="23"/>
    </location>
</feature>
<evidence type="ECO:0000256" key="2">
    <source>
        <dbReference type="ARBA" id="ARBA00022526"/>
    </source>
</evidence>
<keyword evidence="2" id="KW-0119">Carbohydrate metabolism</keyword>
<evidence type="ECO:0000256" key="1">
    <source>
        <dbReference type="ARBA" id="ARBA00005564"/>
    </source>
</evidence>
<keyword evidence="2" id="KW-0313">Glucose metabolism</keyword>
<dbReference type="InterPro" id="IPR050282">
    <property type="entry name" value="Cycloisomerase_2"/>
</dbReference>
<protein>
    <submittedName>
        <fullName evidence="4">Beta-propeller fold lactonase family protein</fullName>
    </submittedName>
</protein>
<keyword evidence="5" id="KW-1185">Reference proteome</keyword>
<dbReference type="InterPro" id="IPR015943">
    <property type="entry name" value="WD40/YVTN_repeat-like_dom_sf"/>
</dbReference>
<dbReference type="Pfam" id="PF10282">
    <property type="entry name" value="Lactonase"/>
    <property type="match status" value="1"/>
</dbReference>
<feature type="chain" id="PRO_5047162724" evidence="3">
    <location>
        <begin position="24"/>
        <end position="359"/>
    </location>
</feature>
<keyword evidence="3" id="KW-0732">Signal</keyword>
<comment type="caution">
    <text evidence="4">The sequence shown here is derived from an EMBL/GenBank/DDBJ whole genome shotgun (WGS) entry which is preliminary data.</text>
</comment>
<proteinExistence type="inferred from homology"/>
<evidence type="ECO:0000313" key="5">
    <source>
        <dbReference type="Proteomes" id="UP001500547"/>
    </source>
</evidence>
<comment type="similarity">
    <text evidence="1">Belongs to the cycloisomerase 2 family.</text>
</comment>
<gene>
    <name evidence="4" type="ORF">GCM10025770_21470</name>
</gene>
<organism evidence="4 5">
    <name type="scientific">Viridibacterium curvum</name>
    <dbReference type="NCBI Taxonomy" id="1101404"/>
    <lineage>
        <taxon>Bacteria</taxon>
        <taxon>Pseudomonadati</taxon>
        <taxon>Pseudomonadota</taxon>
        <taxon>Betaproteobacteria</taxon>
        <taxon>Rhodocyclales</taxon>
        <taxon>Rhodocyclaceae</taxon>
        <taxon>Viridibacterium</taxon>
    </lineage>
</organism>
<dbReference type="Proteomes" id="UP001500547">
    <property type="component" value="Unassembled WGS sequence"/>
</dbReference>
<dbReference type="SUPFAM" id="SSF51004">
    <property type="entry name" value="C-terminal (heme d1) domain of cytochrome cd1-nitrite reductase"/>
    <property type="match status" value="1"/>
</dbReference>
<accession>A0ABP9QQF7</accession>
<dbReference type="InterPro" id="IPR019405">
    <property type="entry name" value="Lactonase_7-beta_prop"/>
</dbReference>
<sequence>MSATGFFRTGTAALMMVLLSACATPTMVYVSNAESQDISVFRLDTAQGTLQPVQTRAVGGTVMPMAVSADRQRLYAAIRSKPYSVVALRIDNRDGTLHELGAAPLADSMANIALDRGNKLILSASYGGNKLSVNPLDKDGVPQAPSQIVPTGPMAHQVSSSPDGRFVYASVLGADQLIRLDVDAATGRLQGEPVVALQLPAQSGPRHFVFSTRHALIYLLDELDGRLHVLRHDAATGGASLLQTVSVVPPGFSGKPAAADLHLTPDGRFLYASERGSNTLAGFEVAAADGQLRLIDHWPTETQPRGFNISPDGRFLLAVGQKSHSLTSYRIDAATGRLTEVARVPTGKGPNWVEIVPLR</sequence>
<evidence type="ECO:0000256" key="3">
    <source>
        <dbReference type="SAM" id="SignalP"/>
    </source>
</evidence>
<dbReference type="Gene3D" id="2.130.10.10">
    <property type="entry name" value="YVTN repeat-like/Quinoprotein amine dehydrogenase"/>
    <property type="match status" value="1"/>
</dbReference>
<name>A0ABP9QQF7_9RHOO</name>